<accession>A0A2T7NK20</accession>
<dbReference type="AlphaFoldDB" id="A0A2T7NK20"/>
<comment type="caution">
    <text evidence="1">The sequence shown here is derived from an EMBL/GenBank/DDBJ whole genome shotgun (WGS) entry which is preliminary data.</text>
</comment>
<evidence type="ECO:0000313" key="1">
    <source>
        <dbReference type="EMBL" id="PVD21514.1"/>
    </source>
</evidence>
<reference evidence="1 2" key="1">
    <citation type="submission" date="2018-04" db="EMBL/GenBank/DDBJ databases">
        <title>The genome of golden apple snail Pomacea canaliculata provides insight into stress tolerance and invasive adaptation.</title>
        <authorList>
            <person name="Liu C."/>
            <person name="Liu B."/>
            <person name="Ren Y."/>
            <person name="Zhang Y."/>
            <person name="Wang H."/>
            <person name="Li S."/>
            <person name="Jiang F."/>
            <person name="Yin L."/>
            <person name="Zhang G."/>
            <person name="Qian W."/>
            <person name="Fan W."/>
        </authorList>
    </citation>
    <scope>NUCLEOTIDE SEQUENCE [LARGE SCALE GENOMIC DNA]</scope>
    <source>
        <strain evidence="1">SZHN2017</strain>
        <tissue evidence="1">Muscle</tissue>
    </source>
</reference>
<keyword evidence="2" id="KW-1185">Reference proteome</keyword>
<proteinExistence type="predicted"/>
<dbReference type="EMBL" id="PZQS01000011">
    <property type="protein sequence ID" value="PVD21514.1"/>
    <property type="molecule type" value="Genomic_DNA"/>
</dbReference>
<protein>
    <submittedName>
        <fullName evidence="1">Uncharacterized protein</fullName>
    </submittedName>
</protein>
<gene>
    <name evidence="1" type="ORF">C0Q70_17312</name>
</gene>
<dbReference type="Proteomes" id="UP000245119">
    <property type="component" value="Linkage Group LG11"/>
</dbReference>
<name>A0A2T7NK20_POMCA</name>
<organism evidence="1 2">
    <name type="scientific">Pomacea canaliculata</name>
    <name type="common">Golden apple snail</name>
    <dbReference type="NCBI Taxonomy" id="400727"/>
    <lineage>
        <taxon>Eukaryota</taxon>
        <taxon>Metazoa</taxon>
        <taxon>Spiralia</taxon>
        <taxon>Lophotrochozoa</taxon>
        <taxon>Mollusca</taxon>
        <taxon>Gastropoda</taxon>
        <taxon>Caenogastropoda</taxon>
        <taxon>Architaenioglossa</taxon>
        <taxon>Ampullarioidea</taxon>
        <taxon>Ampullariidae</taxon>
        <taxon>Pomacea</taxon>
    </lineage>
</organism>
<evidence type="ECO:0000313" key="2">
    <source>
        <dbReference type="Proteomes" id="UP000245119"/>
    </source>
</evidence>
<sequence length="227" mass="24637">MGMHLAVNPCRDPLVLEAGVPSDITLTLSDAGEADVQLLVMRKPVDIPHFITVCSLEHAGDTCTGSNPDLCQCVVTNGRDLVYRPLRRPDSLLHTPRRANRPHSRHPVGLRDLHGCGLVPPQAVRPPTTAMRDHCQYEEVLDDSLALSRCTTGDHLLGHKYRHLSTVPSPCGCGDASKVLASDDVVFGVNDRTMSVSTLFPAASGSHYQGCTDRQHSIYLTPSESTK</sequence>